<keyword evidence="3" id="KW-1185">Reference proteome</keyword>
<feature type="compositionally biased region" description="Pro residues" evidence="1">
    <location>
        <begin position="122"/>
        <end position="134"/>
    </location>
</feature>
<dbReference type="AlphaFoldDB" id="A0AAD5XUJ2"/>
<feature type="compositionally biased region" description="Acidic residues" evidence="1">
    <location>
        <begin position="272"/>
        <end position="283"/>
    </location>
</feature>
<sequence>MTLVTPSDSPTPDAPPTDLVLVCRSCGQVLEDEEKAFRKHLRADCASYMRDRQQPPLDLIRPHQAHLFELDRFKLYCHICPPLFSGRGRFDGCFNNVYDMTRHEWRKHKTYRSKDGMLVLAPPIPNNFPSPPSTTPTTPKPYKATKPAAEKQSRKKRRVSFDLPASPAPSVPSSPKKRSNKKRSSSTNDKVSSIKSKKTARTSSLNSSTKSEYNPESPGWSPTWSPFDPTGENTPPPNDYDHLADTFSDGGYSDTESEHDSCCELPDKLSDSEDDEQEREEADQISGLLWTPKLWVPARVKILPCPPRAQAPDQSFPFAGQKRRRPLYT</sequence>
<evidence type="ECO:0000313" key="3">
    <source>
        <dbReference type="Proteomes" id="UP001212152"/>
    </source>
</evidence>
<feature type="compositionally biased region" description="Basic residues" evidence="1">
    <location>
        <begin position="175"/>
        <end position="184"/>
    </location>
</feature>
<organism evidence="2 3">
    <name type="scientific">Geranomyces variabilis</name>
    <dbReference type="NCBI Taxonomy" id="109894"/>
    <lineage>
        <taxon>Eukaryota</taxon>
        <taxon>Fungi</taxon>
        <taxon>Fungi incertae sedis</taxon>
        <taxon>Chytridiomycota</taxon>
        <taxon>Chytridiomycota incertae sedis</taxon>
        <taxon>Chytridiomycetes</taxon>
        <taxon>Spizellomycetales</taxon>
        <taxon>Powellomycetaceae</taxon>
        <taxon>Geranomyces</taxon>
    </lineage>
</organism>
<feature type="region of interest" description="Disordered" evidence="1">
    <location>
        <begin position="122"/>
        <end position="287"/>
    </location>
</feature>
<evidence type="ECO:0000313" key="2">
    <source>
        <dbReference type="EMBL" id="KAJ3182406.1"/>
    </source>
</evidence>
<evidence type="ECO:0000256" key="1">
    <source>
        <dbReference type="SAM" id="MobiDB-lite"/>
    </source>
</evidence>
<feature type="compositionally biased region" description="Basic and acidic residues" evidence="1">
    <location>
        <begin position="256"/>
        <end position="271"/>
    </location>
</feature>
<gene>
    <name evidence="2" type="ORF">HDU87_008570</name>
</gene>
<feature type="region of interest" description="Disordered" evidence="1">
    <location>
        <begin position="308"/>
        <end position="329"/>
    </location>
</feature>
<protein>
    <submittedName>
        <fullName evidence="2">Uncharacterized protein</fullName>
    </submittedName>
</protein>
<proteinExistence type="predicted"/>
<feature type="compositionally biased region" description="Polar residues" evidence="1">
    <location>
        <begin position="201"/>
        <end position="224"/>
    </location>
</feature>
<dbReference type="Proteomes" id="UP001212152">
    <property type="component" value="Unassembled WGS sequence"/>
</dbReference>
<reference evidence="2" key="1">
    <citation type="submission" date="2020-05" db="EMBL/GenBank/DDBJ databases">
        <title>Phylogenomic resolution of chytrid fungi.</title>
        <authorList>
            <person name="Stajich J.E."/>
            <person name="Amses K."/>
            <person name="Simmons R."/>
            <person name="Seto K."/>
            <person name="Myers J."/>
            <person name="Bonds A."/>
            <person name="Quandt C.A."/>
            <person name="Barry K."/>
            <person name="Liu P."/>
            <person name="Grigoriev I."/>
            <person name="Longcore J.E."/>
            <person name="James T.Y."/>
        </authorList>
    </citation>
    <scope>NUCLEOTIDE SEQUENCE</scope>
    <source>
        <strain evidence="2">JEL0379</strain>
    </source>
</reference>
<dbReference type="EMBL" id="JADGJQ010000009">
    <property type="protein sequence ID" value="KAJ3182406.1"/>
    <property type="molecule type" value="Genomic_DNA"/>
</dbReference>
<comment type="caution">
    <text evidence="2">The sequence shown here is derived from an EMBL/GenBank/DDBJ whole genome shotgun (WGS) entry which is preliminary data.</text>
</comment>
<name>A0AAD5XUJ2_9FUNG</name>
<feature type="compositionally biased region" description="Low complexity" evidence="1">
    <location>
        <begin position="135"/>
        <end position="147"/>
    </location>
</feature>
<accession>A0AAD5XUJ2</accession>